<dbReference type="PROSITE" id="PS00211">
    <property type="entry name" value="ABC_TRANSPORTER_1"/>
    <property type="match status" value="1"/>
</dbReference>
<dbReference type="EMBL" id="SZZH01000001">
    <property type="protein sequence ID" value="TKV61958.1"/>
    <property type="molecule type" value="Genomic_DNA"/>
</dbReference>
<proteinExistence type="inferred from homology"/>
<keyword evidence="10" id="KW-1185">Reference proteome</keyword>
<dbReference type="FunFam" id="3.40.50.300:FF:000016">
    <property type="entry name" value="Oligopeptide ABC transporter ATP-binding component"/>
    <property type="match status" value="1"/>
</dbReference>
<dbReference type="AlphaFoldDB" id="A0A4U6QP27"/>
<dbReference type="GO" id="GO:0015833">
    <property type="term" value="P:peptide transport"/>
    <property type="evidence" value="ECO:0007669"/>
    <property type="project" value="InterPro"/>
</dbReference>
<evidence type="ECO:0000256" key="4">
    <source>
        <dbReference type="ARBA" id="ARBA00022475"/>
    </source>
</evidence>
<evidence type="ECO:0000313" key="9">
    <source>
        <dbReference type="EMBL" id="TKV61958.1"/>
    </source>
</evidence>
<dbReference type="Pfam" id="PF00005">
    <property type="entry name" value="ABC_tran"/>
    <property type="match status" value="1"/>
</dbReference>
<protein>
    <submittedName>
        <fullName evidence="9">ABC transporter ATP-binding protein</fullName>
    </submittedName>
</protein>
<dbReference type="SMART" id="SM00382">
    <property type="entry name" value="AAA"/>
    <property type="match status" value="1"/>
</dbReference>
<sequence>MNMPAVAPLQVSHLETSFRRGKQVTPIVRDVSFTLERGRTLMLLGESGSGKSVTARSILRLYGPSAVITGSVRMNGIELLDLPEGKMRNLRGADIALIPQDPTGALDPLQTIGSQIAEVLRVHRLESTKKAAAARTELLLEQVGIREPGRVARSYPHELSGGMRQRAVIAIAVSCDPQILIADEPTTALDVTVQAQILDLIADLRRDTGTAVLMVTHDVGVAADYGDHVGVMYAGQLIESGAARDVLRNPQHAYTAGLLAAQPRPGVPRGTLPTMVGWSAAIDGDLVAVTPATAHQNEQEVA</sequence>
<name>A0A4U6QP27_9ACTN</name>
<dbReference type="InterPro" id="IPR003439">
    <property type="entry name" value="ABC_transporter-like_ATP-bd"/>
</dbReference>
<evidence type="ECO:0000313" key="10">
    <source>
        <dbReference type="Proteomes" id="UP000306985"/>
    </source>
</evidence>
<gene>
    <name evidence="9" type="ORF">FDO65_10660</name>
</gene>
<keyword evidence="3" id="KW-0813">Transport</keyword>
<dbReference type="InterPro" id="IPR017871">
    <property type="entry name" value="ABC_transporter-like_CS"/>
</dbReference>
<keyword evidence="5" id="KW-0547">Nucleotide-binding</keyword>
<keyword evidence="4" id="KW-1003">Cell membrane</keyword>
<evidence type="ECO:0000256" key="5">
    <source>
        <dbReference type="ARBA" id="ARBA00022741"/>
    </source>
</evidence>
<keyword evidence="6 9" id="KW-0067">ATP-binding</keyword>
<comment type="similarity">
    <text evidence="2">Belongs to the ABC transporter superfamily.</text>
</comment>
<dbReference type="GO" id="GO:0016887">
    <property type="term" value="F:ATP hydrolysis activity"/>
    <property type="evidence" value="ECO:0007669"/>
    <property type="project" value="InterPro"/>
</dbReference>
<dbReference type="InterPro" id="IPR050388">
    <property type="entry name" value="ABC_Ni/Peptide_Import"/>
</dbReference>
<evidence type="ECO:0000256" key="7">
    <source>
        <dbReference type="ARBA" id="ARBA00023136"/>
    </source>
</evidence>
<dbReference type="PROSITE" id="PS50893">
    <property type="entry name" value="ABC_TRANSPORTER_2"/>
    <property type="match status" value="1"/>
</dbReference>
<dbReference type="Proteomes" id="UP000306985">
    <property type="component" value="Unassembled WGS sequence"/>
</dbReference>
<dbReference type="SUPFAM" id="SSF52540">
    <property type="entry name" value="P-loop containing nucleoside triphosphate hydrolases"/>
    <property type="match status" value="1"/>
</dbReference>
<evidence type="ECO:0000256" key="6">
    <source>
        <dbReference type="ARBA" id="ARBA00022840"/>
    </source>
</evidence>
<comment type="caution">
    <text evidence="9">The sequence shown here is derived from an EMBL/GenBank/DDBJ whole genome shotgun (WGS) entry which is preliminary data.</text>
</comment>
<dbReference type="InterPro" id="IPR027417">
    <property type="entry name" value="P-loop_NTPase"/>
</dbReference>
<feature type="domain" description="ABC transporter" evidence="8">
    <location>
        <begin position="9"/>
        <end position="259"/>
    </location>
</feature>
<evidence type="ECO:0000259" key="8">
    <source>
        <dbReference type="PROSITE" id="PS50893"/>
    </source>
</evidence>
<evidence type="ECO:0000256" key="1">
    <source>
        <dbReference type="ARBA" id="ARBA00004202"/>
    </source>
</evidence>
<dbReference type="Gene3D" id="3.40.50.300">
    <property type="entry name" value="P-loop containing nucleotide triphosphate hydrolases"/>
    <property type="match status" value="1"/>
</dbReference>
<dbReference type="Pfam" id="PF08352">
    <property type="entry name" value="oligo_HPY"/>
    <property type="match status" value="1"/>
</dbReference>
<dbReference type="InterPro" id="IPR013563">
    <property type="entry name" value="Oligopep_ABC_C"/>
</dbReference>
<dbReference type="PANTHER" id="PTHR43297">
    <property type="entry name" value="OLIGOPEPTIDE TRANSPORT ATP-BINDING PROTEIN APPD"/>
    <property type="match status" value="1"/>
</dbReference>
<comment type="subcellular location">
    <subcellularLocation>
        <location evidence="1">Cell membrane</location>
        <topology evidence="1">Peripheral membrane protein</topology>
    </subcellularLocation>
</comment>
<organism evidence="9 10">
    <name type="scientific">Nakamurella flava</name>
    <dbReference type="NCBI Taxonomy" id="2576308"/>
    <lineage>
        <taxon>Bacteria</taxon>
        <taxon>Bacillati</taxon>
        <taxon>Actinomycetota</taxon>
        <taxon>Actinomycetes</taxon>
        <taxon>Nakamurellales</taxon>
        <taxon>Nakamurellaceae</taxon>
        <taxon>Nakamurella</taxon>
    </lineage>
</organism>
<reference evidence="9 10" key="1">
    <citation type="submission" date="2019-05" db="EMBL/GenBank/DDBJ databases">
        <title>Nakamurella sp. N5BH11, whole genome shotgun sequence.</title>
        <authorList>
            <person name="Tuo L."/>
        </authorList>
    </citation>
    <scope>NUCLEOTIDE SEQUENCE [LARGE SCALE GENOMIC DNA]</scope>
    <source>
        <strain evidence="9 10">N5BH11</strain>
    </source>
</reference>
<dbReference type="InterPro" id="IPR003593">
    <property type="entry name" value="AAA+_ATPase"/>
</dbReference>
<accession>A0A4U6QP27</accession>
<dbReference type="GO" id="GO:0005886">
    <property type="term" value="C:plasma membrane"/>
    <property type="evidence" value="ECO:0007669"/>
    <property type="project" value="UniProtKB-SubCell"/>
</dbReference>
<dbReference type="CDD" id="cd03257">
    <property type="entry name" value="ABC_NikE_OppD_transporters"/>
    <property type="match status" value="1"/>
</dbReference>
<dbReference type="PANTHER" id="PTHR43297:SF2">
    <property type="entry name" value="DIPEPTIDE TRANSPORT ATP-BINDING PROTEIN DPPD"/>
    <property type="match status" value="1"/>
</dbReference>
<dbReference type="RefSeq" id="WP_137449263.1">
    <property type="nucleotide sequence ID" value="NZ_SZZH01000001.1"/>
</dbReference>
<dbReference type="GO" id="GO:0005524">
    <property type="term" value="F:ATP binding"/>
    <property type="evidence" value="ECO:0007669"/>
    <property type="project" value="UniProtKB-KW"/>
</dbReference>
<evidence type="ECO:0000256" key="3">
    <source>
        <dbReference type="ARBA" id="ARBA00022448"/>
    </source>
</evidence>
<dbReference type="OrthoDB" id="3327300at2"/>
<evidence type="ECO:0000256" key="2">
    <source>
        <dbReference type="ARBA" id="ARBA00005417"/>
    </source>
</evidence>
<keyword evidence="7" id="KW-0472">Membrane</keyword>